<reference evidence="2 3" key="1">
    <citation type="submission" date="2018-12" db="EMBL/GenBank/DDBJ databases">
        <authorList>
            <consortium name="Pathogen Informatics"/>
        </authorList>
    </citation>
    <scope>NUCLEOTIDE SEQUENCE [LARGE SCALE GENOMIC DNA]</scope>
    <source>
        <strain evidence="2 3">NCTC11466</strain>
    </source>
</reference>
<proteinExistence type="predicted"/>
<sequence length="324" mass="33006">MKRSDAPKKQPVPFGINGPRENLLPTTPAGDNTASYDQGFPPVTMILKAAGGLPPKGQDMNQILYELSNLSRWASTGALNSFDSSFAAAIGGYPKSSVLISDDGSTIFINAIDGNQSNPDLAGTGWINFSNQYLNRSNPFGDIKADGAVNTAKANLGISGFNTIPGLSPNLFSSMTSPNGMIDVFVTNDGQWGAQNNTTGQSAPLTVGRGGTNSTTAEGARANLGLGSVSVENTLPVSKGGTGSTNAASARNSLGIGSVATENIVPVAKGGTGASNVNDARVALGVQSVFSQNNETPGAFNAISSPDGNLEMFIANGGQWGGSE</sequence>
<evidence type="ECO:0008006" key="4">
    <source>
        <dbReference type="Google" id="ProtNLM"/>
    </source>
</evidence>
<dbReference type="AlphaFoldDB" id="A0A447V5I1"/>
<name>A0A447V5I1_9ENTR</name>
<organism evidence="2 3">
    <name type="scientific">Cedecea lapagei</name>
    <dbReference type="NCBI Taxonomy" id="158823"/>
    <lineage>
        <taxon>Bacteria</taxon>
        <taxon>Pseudomonadati</taxon>
        <taxon>Pseudomonadota</taxon>
        <taxon>Gammaproteobacteria</taxon>
        <taxon>Enterobacterales</taxon>
        <taxon>Enterobacteriaceae</taxon>
        <taxon>Cedecea</taxon>
    </lineage>
</organism>
<keyword evidence="3" id="KW-1185">Reference proteome</keyword>
<evidence type="ECO:0000313" key="3">
    <source>
        <dbReference type="Proteomes" id="UP000274122"/>
    </source>
</evidence>
<accession>A0A447V5I1</accession>
<protein>
    <recommendedName>
        <fullName evidence="4">Tail fiber protein</fullName>
    </recommendedName>
</protein>
<evidence type="ECO:0000313" key="2">
    <source>
        <dbReference type="EMBL" id="VEB99916.1"/>
    </source>
</evidence>
<dbReference type="Proteomes" id="UP000274122">
    <property type="component" value="Chromosome"/>
</dbReference>
<feature type="region of interest" description="Disordered" evidence="1">
    <location>
        <begin position="1"/>
        <end position="27"/>
    </location>
</feature>
<evidence type="ECO:0000256" key="1">
    <source>
        <dbReference type="SAM" id="MobiDB-lite"/>
    </source>
</evidence>
<dbReference type="EMBL" id="LR134201">
    <property type="protein sequence ID" value="VEB99916.1"/>
    <property type="molecule type" value="Genomic_DNA"/>
</dbReference>
<gene>
    <name evidence="2" type="ORF">NCTC11466_03470</name>
</gene>
<feature type="region of interest" description="Disordered" evidence="1">
    <location>
        <begin position="193"/>
        <end position="215"/>
    </location>
</feature>
<feature type="compositionally biased region" description="Polar residues" evidence="1">
    <location>
        <begin position="193"/>
        <end position="204"/>
    </location>
</feature>
<dbReference type="KEGG" id="clap:NCTC11466_03470"/>